<keyword evidence="1" id="KW-0472">Membrane</keyword>
<keyword evidence="3" id="KW-1185">Reference proteome</keyword>
<feature type="transmembrane region" description="Helical" evidence="1">
    <location>
        <begin position="302"/>
        <end position="318"/>
    </location>
</feature>
<evidence type="ECO:0000313" key="2">
    <source>
        <dbReference type="EMBL" id="QSE96483.1"/>
    </source>
</evidence>
<dbReference type="KEGG" id="fuv:JR347_12840"/>
<protein>
    <recommendedName>
        <fullName evidence="4">Phosphate/sulfate permease</fullName>
    </recommendedName>
</protein>
<evidence type="ECO:0000313" key="3">
    <source>
        <dbReference type="Proteomes" id="UP000662783"/>
    </source>
</evidence>
<dbReference type="RefSeq" id="WP_205720999.1">
    <property type="nucleotide sequence ID" value="NZ_CP070608.1"/>
</dbReference>
<feature type="transmembrane region" description="Helical" evidence="1">
    <location>
        <begin position="173"/>
        <end position="189"/>
    </location>
</feature>
<feature type="transmembrane region" description="Helical" evidence="1">
    <location>
        <begin position="279"/>
        <end position="296"/>
    </location>
</feature>
<organism evidence="2 3">
    <name type="scientific">Fulvivirga lutea</name>
    <dbReference type="NCBI Taxonomy" id="2810512"/>
    <lineage>
        <taxon>Bacteria</taxon>
        <taxon>Pseudomonadati</taxon>
        <taxon>Bacteroidota</taxon>
        <taxon>Cytophagia</taxon>
        <taxon>Cytophagales</taxon>
        <taxon>Fulvivirgaceae</taxon>
        <taxon>Fulvivirga</taxon>
    </lineage>
</organism>
<dbReference type="Proteomes" id="UP000662783">
    <property type="component" value="Chromosome"/>
</dbReference>
<dbReference type="AlphaFoldDB" id="A0A974WJH5"/>
<feature type="transmembrane region" description="Helical" evidence="1">
    <location>
        <begin position="241"/>
        <end position="258"/>
    </location>
</feature>
<feature type="transmembrane region" description="Helical" evidence="1">
    <location>
        <begin position="125"/>
        <end position="143"/>
    </location>
</feature>
<feature type="transmembrane region" description="Helical" evidence="1">
    <location>
        <begin position="330"/>
        <end position="353"/>
    </location>
</feature>
<dbReference type="EMBL" id="CP070608">
    <property type="protein sequence ID" value="QSE96483.1"/>
    <property type="molecule type" value="Genomic_DNA"/>
</dbReference>
<reference evidence="2" key="1">
    <citation type="submission" date="2021-02" db="EMBL/GenBank/DDBJ databases">
        <title>Fulvivirga sp. S481 isolated from sea water.</title>
        <authorList>
            <person name="Bae S.S."/>
            <person name="Baek K."/>
        </authorList>
    </citation>
    <scope>NUCLEOTIDE SEQUENCE</scope>
    <source>
        <strain evidence="2">S481</strain>
    </source>
</reference>
<proteinExistence type="predicted"/>
<feature type="transmembrane region" description="Helical" evidence="1">
    <location>
        <begin position="29"/>
        <end position="46"/>
    </location>
</feature>
<sequence>MKNWLQTKSLISKRRFSLINLLFRKERKFLFFIGACFLMAGIVYPFPHIAMWLGFIFAAYSAVANDSIQTIGTFISSNSERKWWLLWLYIGIIFLITVSVSWILFDGDVSFQRLASKGFAEPPTSFHFLQISAPIFLIILTRFKMPVSTTFLLLSSFSMNSGAIQGILMKSLIGYFIAFIGAMLVWLVLEHKMKKLFVNKASNYWFVLQWLTSGSLWALWIIQDAANIAVFLPRSLNLLEFLIFSLVIFIGLGLIFYLKGDKIQSIVEEKSNVKDVRPATVIDLVYTLILVFFTLFNTVPMSTTWVFIGLLSGRELAIKITERKKLTKTFVLIANDASKAIAGLIISIAIAIASNPKLRSEILQSLGW</sequence>
<feature type="transmembrane region" description="Helical" evidence="1">
    <location>
        <begin position="84"/>
        <end position="105"/>
    </location>
</feature>
<evidence type="ECO:0000256" key="1">
    <source>
        <dbReference type="SAM" id="Phobius"/>
    </source>
</evidence>
<feature type="transmembrane region" description="Helical" evidence="1">
    <location>
        <begin position="201"/>
        <end position="221"/>
    </location>
</feature>
<keyword evidence="1" id="KW-0812">Transmembrane</keyword>
<keyword evidence="1" id="KW-1133">Transmembrane helix</keyword>
<evidence type="ECO:0008006" key="4">
    <source>
        <dbReference type="Google" id="ProtNLM"/>
    </source>
</evidence>
<gene>
    <name evidence="2" type="ORF">JR347_12840</name>
</gene>
<name>A0A974WJH5_9BACT</name>
<accession>A0A974WJH5</accession>